<reference evidence="4" key="1">
    <citation type="journal article" date="2014" name="Proc. Natl. Acad. Sci. U.S.A.">
        <title>Extensive sampling of basidiomycete genomes demonstrates inadequacy of the white-rot/brown-rot paradigm for wood decay fungi.</title>
        <authorList>
            <person name="Riley R."/>
            <person name="Salamov A.A."/>
            <person name="Brown D.W."/>
            <person name="Nagy L.G."/>
            <person name="Floudas D."/>
            <person name="Held B.W."/>
            <person name="Levasseur A."/>
            <person name="Lombard V."/>
            <person name="Morin E."/>
            <person name="Otillar R."/>
            <person name="Lindquist E.A."/>
            <person name="Sun H."/>
            <person name="LaButti K.M."/>
            <person name="Schmutz J."/>
            <person name="Jabbour D."/>
            <person name="Luo H."/>
            <person name="Baker S.E."/>
            <person name="Pisabarro A.G."/>
            <person name="Walton J.D."/>
            <person name="Blanchette R.A."/>
            <person name="Henrissat B."/>
            <person name="Martin F."/>
            <person name="Cullen D."/>
            <person name="Hibbett D.S."/>
            <person name="Grigoriev I.V."/>
        </authorList>
    </citation>
    <scope>NUCLEOTIDE SEQUENCE [LARGE SCALE GENOMIC DNA]</scope>
    <source>
        <strain evidence="4">CBS 339.88</strain>
    </source>
</reference>
<accession>A0A067T2E5</accession>
<evidence type="ECO:0000256" key="1">
    <source>
        <dbReference type="ARBA" id="ARBA00022737"/>
    </source>
</evidence>
<organism evidence="3 4">
    <name type="scientific">Galerina marginata (strain CBS 339.88)</name>
    <dbReference type="NCBI Taxonomy" id="685588"/>
    <lineage>
        <taxon>Eukaryota</taxon>
        <taxon>Fungi</taxon>
        <taxon>Dikarya</taxon>
        <taxon>Basidiomycota</taxon>
        <taxon>Agaricomycotina</taxon>
        <taxon>Agaricomycetes</taxon>
        <taxon>Agaricomycetidae</taxon>
        <taxon>Agaricales</taxon>
        <taxon>Agaricineae</taxon>
        <taxon>Strophariaceae</taxon>
        <taxon>Galerina</taxon>
    </lineage>
</organism>
<dbReference type="Pfam" id="PF24883">
    <property type="entry name" value="NPHP3_N"/>
    <property type="match status" value="1"/>
</dbReference>
<name>A0A067T2E5_GALM3</name>
<keyword evidence="4" id="KW-1185">Reference proteome</keyword>
<dbReference type="HOGENOM" id="CLU_000288_6_10_1"/>
<dbReference type="InterPro" id="IPR056884">
    <property type="entry name" value="NPHP3-like_N"/>
</dbReference>
<dbReference type="AlphaFoldDB" id="A0A067T2E5"/>
<dbReference type="EMBL" id="KL142386">
    <property type="protein sequence ID" value="KDR73203.1"/>
    <property type="molecule type" value="Genomic_DNA"/>
</dbReference>
<keyword evidence="1" id="KW-0677">Repeat</keyword>
<dbReference type="PANTHER" id="PTHR10039">
    <property type="entry name" value="AMELOGENIN"/>
    <property type="match status" value="1"/>
</dbReference>
<proteinExistence type="predicted"/>
<dbReference type="OrthoDB" id="5967843at2759"/>
<dbReference type="Proteomes" id="UP000027222">
    <property type="component" value="Unassembled WGS sequence"/>
</dbReference>
<evidence type="ECO:0000313" key="4">
    <source>
        <dbReference type="Proteomes" id="UP000027222"/>
    </source>
</evidence>
<protein>
    <recommendedName>
        <fullName evidence="2">Nephrocystin 3-like N-terminal domain-containing protein</fullName>
    </recommendedName>
</protein>
<feature type="domain" description="Nephrocystin 3-like N-terminal" evidence="2">
    <location>
        <begin position="104"/>
        <end position="221"/>
    </location>
</feature>
<dbReference type="STRING" id="685588.A0A067T2E5"/>
<dbReference type="PANTHER" id="PTHR10039:SF14">
    <property type="entry name" value="NACHT DOMAIN-CONTAINING PROTEIN"/>
    <property type="match status" value="1"/>
</dbReference>
<evidence type="ECO:0000313" key="3">
    <source>
        <dbReference type="EMBL" id="KDR73203.1"/>
    </source>
</evidence>
<sequence>MSLNTTRHSNIPSTSVFSGPTVVTGGSITQQVYGSITKGGFERLVEATSSAAFHNSEQRSDAPKCHPNTRVGVLKRITDWVLGTDADPGERRSFMMWLYGSAGVGNFFFSRTDPTRNHARQLFATIAYQVALAIPETKIFIEETVERDPHIFSKSYETQFARLIVEPLQSVMRSNDLITQQTYLIVIDGLDECTDKDTRSNILRLLINTHHKHLLFLIASRPELDIRTIIDSHGLKAQPSRLGLDGDYMSDQDTRFFLQAKFQEIKKHHPHRAFVPTEWPSHSTIDKLVQTSSGQFIYVSTVVKYLSSPTRKPTTSLDIILGLRPAQSEAPFAALDELYIFIFSTVDNIDLVLHALGLIILCECNFIFLLERILGLEGGDIEICFSALGSIISVVNGRLVKILHASLEDFLLDNTRSKDLYLNPPLKHAKYACLYLKRIILDPHSILNRVL</sequence>
<gene>
    <name evidence="3" type="ORF">GALMADRAFT_724620</name>
</gene>
<evidence type="ECO:0000259" key="2">
    <source>
        <dbReference type="Pfam" id="PF24883"/>
    </source>
</evidence>